<dbReference type="NCBIfam" id="TIGR02276">
    <property type="entry name" value="beta_rpt_yvtn"/>
    <property type="match status" value="2"/>
</dbReference>
<dbReference type="InterPro" id="IPR001680">
    <property type="entry name" value="WD40_rpt"/>
</dbReference>
<keyword evidence="1" id="KW-1133">Transmembrane helix</keyword>
<dbReference type="InterPro" id="IPR015943">
    <property type="entry name" value="WD40/YVTN_repeat-like_dom_sf"/>
</dbReference>
<gene>
    <name evidence="2" type="ORF">GF339_06115</name>
</gene>
<keyword evidence="1" id="KW-0472">Membrane</keyword>
<protein>
    <submittedName>
        <fullName evidence="2">Beta-propeller fold lactonase family protein</fullName>
    </submittedName>
</protein>
<evidence type="ECO:0000256" key="1">
    <source>
        <dbReference type="SAM" id="Phobius"/>
    </source>
</evidence>
<dbReference type="SMART" id="SM00320">
    <property type="entry name" value="WD40"/>
    <property type="match status" value="7"/>
</dbReference>
<sequence length="348" mass="37360">MTYLGFPAKQQHEFRQLLRQWWLAAGLLLLGIGLILALLFAPQPLSLTLTATIPVGQEPLGITLSPDHSQVYVANAQSGTVSVIDTASHTVVHTITVNPQGRLNSVIISSDGATLYVTDAKSRTVEVFRLPDGQRTATIPVRLFPQGMAFSSDGRELYVVNSASNNVSVIDTTSHTLLANIAVNERPYAIVMAPDGQRAYVTSSQTHSITVLDTAQHAVVETIMLDTMSRLTNAAISPDGKHLYICDAISNSIVVVDTASSTQTHTLSAAQFDDRSDLEFSPTDVALSADGTRLYAVGRTGYVSVIDLEQQTILASLEVGKDLRQIALSSDGTAYMTSFGNNSVRVVQ</sequence>
<dbReference type="Pfam" id="PF10282">
    <property type="entry name" value="Lactonase"/>
    <property type="match status" value="2"/>
</dbReference>
<dbReference type="Proteomes" id="UP000649604">
    <property type="component" value="Unassembled WGS sequence"/>
</dbReference>
<reference evidence="2" key="1">
    <citation type="submission" date="2019-11" db="EMBL/GenBank/DDBJ databases">
        <title>Microbial mats filling the niche in hypersaline microbial mats.</title>
        <authorList>
            <person name="Wong H.L."/>
            <person name="Macleod F.I."/>
            <person name="White R.A. III"/>
            <person name="Burns B.P."/>
        </authorList>
    </citation>
    <scope>NUCLEOTIDE SEQUENCE</scope>
    <source>
        <strain evidence="2">Rbin_158</strain>
    </source>
</reference>
<dbReference type="SUPFAM" id="SSF50969">
    <property type="entry name" value="YVTN repeat-like/Quinoprotein amine dehydrogenase"/>
    <property type="match status" value="1"/>
</dbReference>
<dbReference type="PANTHER" id="PTHR47197">
    <property type="entry name" value="PROTEIN NIRF"/>
    <property type="match status" value="1"/>
</dbReference>
<feature type="transmembrane region" description="Helical" evidence="1">
    <location>
        <begin position="21"/>
        <end position="41"/>
    </location>
</feature>
<evidence type="ECO:0000313" key="3">
    <source>
        <dbReference type="Proteomes" id="UP000649604"/>
    </source>
</evidence>
<dbReference type="EMBL" id="WJJP01000191">
    <property type="protein sequence ID" value="MBD3324139.1"/>
    <property type="molecule type" value="Genomic_DNA"/>
</dbReference>
<dbReference type="AlphaFoldDB" id="A0A9D5JU44"/>
<dbReference type="InterPro" id="IPR011044">
    <property type="entry name" value="Quino_amine_DH_bsu"/>
</dbReference>
<proteinExistence type="predicted"/>
<accession>A0A9D5JU44</accession>
<dbReference type="InterPro" id="IPR051200">
    <property type="entry name" value="Host-pathogen_enzymatic-act"/>
</dbReference>
<dbReference type="InterPro" id="IPR019405">
    <property type="entry name" value="Lactonase_7-beta_prop"/>
</dbReference>
<name>A0A9D5JU44_9BACT</name>
<dbReference type="PANTHER" id="PTHR47197:SF3">
    <property type="entry name" value="DIHYDRO-HEME D1 DEHYDROGENASE"/>
    <property type="match status" value="1"/>
</dbReference>
<dbReference type="Gene3D" id="2.130.10.10">
    <property type="entry name" value="YVTN repeat-like/Quinoprotein amine dehydrogenase"/>
    <property type="match status" value="3"/>
</dbReference>
<organism evidence="2 3">
    <name type="scientific">candidate division KSB3 bacterium</name>
    <dbReference type="NCBI Taxonomy" id="2044937"/>
    <lineage>
        <taxon>Bacteria</taxon>
        <taxon>candidate division KSB3</taxon>
    </lineage>
</organism>
<evidence type="ECO:0000313" key="2">
    <source>
        <dbReference type="EMBL" id="MBD3324139.1"/>
    </source>
</evidence>
<keyword evidence="1" id="KW-0812">Transmembrane</keyword>
<dbReference type="InterPro" id="IPR011964">
    <property type="entry name" value="YVTN_b-propeller_repeat"/>
</dbReference>
<comment type="caution">
    <text evidence="2">The sequence shown here is derived from an EMBL/GenBank/DDBJ whole genome shotgun (WGS) entry which is preliminary data.</text>
</comment>